<organism evidence="1 2">
    <name type="scientific">Burkholderia ubonensis</name>
    <dbReference type="NCBI Taxonomy" id="101571"/>
    <lineage>
        <taxon>Bacteria</taxon>
        <taxon>Pseudomonadati</taxon>
        <taxon>Pseudomonadota</taxon>
        <taxon>Betaproteobacteria</taxon>
        <taxon>Burkholderiales</taxon>
        <taxon>Burkholderiaceae</taxon>
        <taxon>Burkholderia</taxon>
        <taxon>Burkholderia cepacia complex</taxon>
    </lineage>
</organism>
<gene>
    <name evidence="1" type="ORF">WJ96_11980</name>
</gene>
<keyword evidence="2" id="KW-1185">Reference proteome</keyword>
<protein>
    <submittedName>
        <fullName evidence="1">Uncharacterized protein</fullName>
    </submittedName>
</protein>
<accession>A0AAW3MRM4</accession>
<dbReference type="AlphaFoldDB" id="A0AAW3MRM4"/>
<dbReference type="EMBL" id="LPBJ01000074">
    <property type="protein sequence ID" value="KVP93889.1"/>
    <property type="molecule type" value="Genomic_DNA"/>
</dbReference>
<name>A0AAW3MRM4_9BURK</name>
<evidence type="ECO:0000313" key="2">
    <source>
        <dbReference type="Proteomes" id="UP000056453"/>
    </source>
</evidence>
<comment type="caution">
    <text evidence="1">The sequence shown here is derived from an EMBL/GenBank/DDBJ whole genome shotgun (WGS) entry which is preliminary data.</text>
</comment>
<dbReference type="Proteomes" id="UP000056453">
    <property type="component" value="Unassembled WGS sequence"/>
</dbReference>
<sequence>MQAKDELDHICTCRMFALCWLNEFDLAGMQVGEVVIDAGKRKGLPCNHDDAASFLTVAARLALTAMDFAPEFALVFASMRTFR</sequence>
<proteinExistence type="predicted"/>
<evidence type="ECO:0000313" key="1">
    <source>
        <dbReference type="EMBL" id="KVP93889.1"/>
    </source>
</evidence>
<reference evidence="1 2" key="1">
    <citation type="submission" date="2015-11" db="EMBL/GenBank/DDBJ databases">
        <title>Expanding the genomic diversity of Burkholderia species for the development of highly accurate diagnostics.</title>
        <authorList>
            <person name="Sahl J."/>
            <person name="Keim P."/>
            <person name="Wagner D."/>
        </authorList>
    </citation>
    <scope>NUCLEOTIDE SEQUENCE [LARGE SCALE GENOMIC DNA]</scope>
    <source>
        <strain evidence="1 2">MSMB1808WGS</strain>
    </source>
</reference>